<dbReference type="SUPFAM" id="SSF53850">
    <property type="entry name" value="Periplasmic binding protein-like II"/>
    <property type="match status" value="1"/>
</dbReference>
<dbReference type="PANTHER" id="PTHR30290:SF16">
    <property type="entry name" value="OLIGOPEPTIDE ABC TRANSPORTER, PERIPLASMIC OLIGOPEPTIDE-BINDING PROTEIN"/>
    <property type="match status" value="1"/>
</dbReference>
<evidence type="ECO:0000313" key="2">
    <source>
        <dbReference type="EMBL" id="WRP16275.1"/>
    </source>
</evidence>
<protein>
    <submittedName>
        <fullName evidence="2">ABC transporter substrate-binding protein</fullName>
    </submittedName>
</protein>
<dbReference type="Gene3D" id="3.10.105.10">
    <property type="entry name" value="Dipeptide-binding Protein, Domain 3"/>
    <property type="match status" value="1"/>
</dbReference>
<dbReference type="EMBL" id="CP141615">
    <property type="protein sequence ID" value="WRP16275.1"/>
    <property type="molecule type" value="Genomic_DNA"/>
</dbReference>
<dbReference type="CDD" id="cd08509">
    <property type="entry name" value="PBP2_TmCBP_oligosaccharides_like"/>
    <property type="match status" value="1"/>
</dbReference>
<evidence type="ECO:0000259" key="1">
    <source>
        <dbReference type="Pfam" id="PF00496"/>
    </source>
</evidence>
<dbReference type="Gene3D" id="3.40.190.10">
    <property type="entry name" value="Periplasmic binding protein-like II"/>
    <property type="match status" value="1"/>
</dbReference>
<name>A0ABZ1BUH7_9FIRM</name>
<feature type="domain" description="Solute-binding protein family 5" evidence="1">
    <location>
        <begin position="83"/>
        <end position="468"/>
    </location>
</feature>
<dbReference type="Proteomes" id="UP001332192">
    <property type="component" value="Chromosome"/>
</dbReference>
<organism evidence="2 3">
    <name type="scientific">Carboxydichorda subterranea</name>
    <dbReference type="NCBI Taxonomy" id="3109565"/>
    <lineage>
        <taxon>Bacteria</taxon>
        <taxon>Bacillati</taxon>
        <taxon>Bacillota</taxon>
        <taxon>Limnochordia</taxon>
        <taxon>Limnochordales</taxon>
        <taxon>Geochordaceae</taxon>
        <taxon>Carboxydichorda</taxon>
    </lineage>
</organism>
<dbReference type="RefSeq" id="WP_324715547.1">
    <property type="nucleotide sequence ID" value="NZ_CP141615.1"/>
</dbReference>
<dbReference type="InterPro" id="IPR039424">
    <property type="entry name" value="SBP_5"/>
</dbReference>
<gene>
    <name evidence="2" type="ORF">U7230_09190</name>
</gene>
<dbReference type="Pfam" id="PF00496">
    <property type="entry name" value="SBP_bac_5"/>
    <property type="match status" value="1"/>
</dbReference>
<dbReference type="PIRSF" id="PIRSF002741">
    <property type="entry name" value="MppA"/>
    <property type="match status" value="1"/>
</dbReference>
<dbReference type="PANTHER" id="PTHR30290">
    <property type="entry name" value="PERIPLASMIC BINDING COMPONENT OF ABC TRANSPORTER"/>
    <property type="match status" value="1"/>
</dbReference>
<sequence>MRRSIDGRIGRILAMVLVVGLAAGLGSAAGIAAAPSEFHGAWPYVVPPGGHFNTFVVNHLGMGLYQQLMEEPLAFYYWASGTYEPILATEWRLIPPDRFEVHLRQGVRFSDGTPFNADDVVATFAIGRLYNWVIWKYVDRIEKVNDSTVVFHMKDPSSVVPRYALREPIRSDSVYGTWARRVQQLLDEGKGTDSPEWKQLRADFEKFRPSSIVGTGPYNLDVRSISESQATLVKVPTAWAASRVKFDRVVLYNGETPQVTPLVLSKQVDYATHGFPPATERSMVQQGIRVVRPPTYTGPAIFFNNKVYPLNRPEVRQAIAMVIKRDENARVSLGDSAKPSRYMAGFSDNLVPAWLTESQRERLDPYAYDPDKAAELLKSIGFRKGSDGVWVTDQGKPMALELSVPAEYADWSAAAENAAEQLTRFGIKTTVRAITFTQQPIEIQQGRFQMAIQAWGVGNPHPHFSFVQDLFTYNYVLAPGPGMSFDLKQKTKALGEVDLEQLVVEAGAGLDEAKQKDAVAKAAIAFNELLPIIPLWERYGNNAVLENVRVAGWPPDGDPIYRNSLYTDPFHIILIHLGRVHPTG</sequence>
<dbReference type="InterPro" id="IPR000914">
    <property type="entry name" value="SBP_5_dom"/>
</dbReference>
<dbReference type="InterPro" id="IPR030678">
    <property type="entry name" value="Peptide/Ni-bd"/>
</dbReference>
<reference evidence="2 3" key="1">
    <citation type="journal article" date="2024" name="Front. Microbiol.">
        <title>Novel thermophilic genera Geochorda gen. nov. and Carboxydochorda gen. nov. from the deep terrestrial subsurface reveal the ecophysiological diversity in the class Limnochordia.</title>
        <authorList>
            <person name="Karnachuk O.V."/>
            <person name="Lukina A.P."/>
            <person name="Avakyan M.R."/>
            <person name="Kadnikov V.V."/>
            <person name="Begmatov S."/>
            <person name="Beletsky A.V."/>
            <person name="Vlasova K.G."/>
            <person name="Novikov A.A."/>
            <person name="Shcherbakova V.A."/>
            <person name="Mardanov A.V."/>
            <person name="Ravin N.V."/>
        </authorList>
    </citation>
    <scope>NUCLEOTIDE SEQUENCE [LARGE SCALE GENOMIC DNA]</scope>
    <source>
        <strain evidence="2 3">L945</strain>
    </source>
</reference>
<keyword evidence="3" id="KW-1185">Reference proteome</keyword>
<proteinExistence type="predicted"/>
<accession>A0ABZ1BUH7</accession>
<evidence type="ECO:0000313" key="3">
    <source>
        <dbReference type="Proteomes" id="UP001332192"/>
    </source>
</evidence>